<proteinExistence type="predicted"/>
<name>A0A067MEI7_BOTB1</name>
<dbReference type="InterPro" id="IPR029058">
    <property type="entry name" value="AB_hydrolase_fold"/>
</dbReference>
<dbReference type="AlphaFoldDB" id="A0A067MEI7"/>
<gene>
    <name evidence="1" type="ORF">BOTBODRAFT_33737</name>
</gene>
<keyword evidence="2" id="KW-1185">Reference proteome</keyword>
<organism evidence="1 2">
    <name type="scientific">Botryobasidium botryosum (strain FD-172 SS1)</name>
    <dbReference type="NCBI Taxonomy" id="930990"/>
    <lineage>
        <taxon>Eukaryota</taxon>
        <taxon>Fungi</taxon>
        <taxon>Dikarya</taxon>
        <taxon>Basidiomycota</taxon>
        <taxon>Agaricomycotina</taxon>
        <taxon>Agaricomycetes</taxon>
        <taxon>Cantharellales</taxon>
        <taxon>Botryobasidiaceae</taxon>
        <taxon>Botryobasidium</taxon>
    </lineage>
</organism>
<protein>
    <recommendedName>
        <fullName evidence="3">AB hydrolase-1 domain-containing protein</fullName>
    </recommendedName>
</protein>
<dbReference type="SUPFAM" id="SSF53474">
    <property type="entry name" value="alpha/beta-Hydrolases"/>
    <property type="match status" value="1"/>
</dbReference>
<evidence type="ECO:0000313" key="1">
    <source>
        <dbReference type="EMBL" id="KDQ13125.1"/>
    </source>
</evidence>
<dbReference type="Gene3D" id="3.40.50.1820">
    <property type="entry name" value="alpha/beta hydrolase"/>
    <property type="match status" value="1"/>
</dbReference>
<dbReference type="EMBL" id="KL198045">
    <property type="protein sequence ID" value="KDQ13125.1"/>
    <property type="molecule type" value="Genomic_DNA"/>
</dbReference>
<dbReference type="HOGENOM" id="CLU_041818_0_0_1"/>
<dbReference type="Proteomes" id="UP000027195">
    <property type="component" value="Unassembled WGS sequence"/>
</dbReference>
<sequence>MPYLELPGQDVTLWYRTNVPGDNIAGWDHARPTVLLLHPPFLDSDLGLDPQFADPRLHRAFNLVAFDQFTSGRTRNPLHLARDTWVDAALHALALETLHIPPCHVFAVQNISVNVALRFAMIFPERCLSLTLCSIPLAKDSDFAAQAYQEVFELWAYPKSLEDFEDANLELNHAMYNETLPTPLLDQIIAHWQVQYPPNRRTRTVDFAATMLLKTWHTAEELASIRQPVFIMHGDSSLVHPIEAAHIVHKALVNAAGGAKLKVIKGGPECLNIPPLTASQVNGAFLDFVLELPTLSPLRLPSPPILQSGFYRLIELSGDRSMSTRDFHSIWSFSRVSPENQAIKKHMLAAYAEGEADALSPLGPDGRPLRVFSERHDDYRFRERDTNPLISFTSVSS</sequence>
<evidence type="ECO:0008006" key="3">
    <source>
        <dbReference type="Google" id="ProtNLM"/>
    </source>
</evidence>
<evidence type="ECO:0000313" key="2">
    <source>
        <dbReference type="Proteomes" id="UP000027195"/>
    </source>
</evidence>
<dbReference type="InParanoid" id="A0A067MEI7"/>
<accession>A0A067MEI7</accession>
<reference evidence="2" key="1">
    <citation type="journal article" date="2014" name="Proc. Natl. Acad. Sci. U.S.A.">
        <title>Extensive sampling of basidiomycete genomes demonstrates inadequacy of the white-rot/brown-rot paradigm for wood decay fungi.</title>
        <authorList>
            <person name="Riley R."/>
            <person name="Salamov A.A."/>
            <person name="Brown D.W."/>
            <person name="Nagy L.G."/>
            <person name="Floudas D."/>
            <person name="Held B.W."/>
            <person name="Levasseur A."/>
            <person name="Lombard V."/>
            <person name="Morin E."/>
            <person name="Otillar R."/>
            <person name="Lindquist E.A."/>
            <person name="Sun H."/>
            <person name="LaButti K.M."/>
            <person name="Schmutz J."/>
            <person name="Jabbour D."/>
            <person name="Luo H."/>
            <person name="Baker S.E."/>
            <person name="Pisabarro A.G."/>
            <person name="Walton J.D."/>
            <person name="Blanchette R.A."/>
            <person name="Henrissat B."/>
            <person name="Martin F."/>
            <person name="Cullen D."/>
            <person name="Hibbett D.S."/>
            <person name="Grigoriev I.V."/>
        </authorList>
    </citation>
    <scope>NUCLEOTIDE SEQUENCE [LARGE SCALE GENOMIC DNA]</scope>
    <source>
        <strain evidence="2">FD-172 SS1</strain>
    </source>
</reference>
<dbReference type="OrthoDB" id="19657at2759"/>